<reference evidence="5" key="1">
    <citation type="journal article" date="2019" name="Int. J. Syst. Evol. Microbiol.">
        <title>The Global Catalogue of Microorganisms (GCM) 10K type strain sequencing project: providing services to taxonomists for standard genome sequencing and annotation.</title>
        <authorList>
            <consortium name="The Broad Institute Genomics Platform"/>
            <consortium name="The Broad Institute Genome Sequencing Center for Infectious Disease"/>
            <person name="Wu L."/>
            <person name="Ma J."/>
        </authorList>
    </citation>
    <scope>NUCLEOTIDE SEQUENCE [LARGE SCALE GENOMIC DNA]</scope>
    <source>
        <strain evidence="5">KCTC 52366</strain>
    </source>
</reference>
<dbReference type="RefSeq" id="WP_275632402.1">
    <property type="nucleotide sequence ID" value="NZ_JARGYD010000003.1"/>
</dbReference>
<dbReference type="Gene3D" id="3.30.530.20">
    <property type="match status" value="1"/>
</dbReference>
<evidence type="ECO:0000256" key="2">
    <source>
        <dbReference type="SAM" id="MobiDB-lite"/>
    </source>
</evidence>
<dbReference type="InterPro" id="IPR023393">
    <property type="entry name" value="START-like_dom_sf"/>
</dbReference>
<feature type="region of interest" description="Disordered" evidence="2">
    <location>
        <begin position="45"/>
        <end position="80"/>
    </location>
</feature>
<evidence type="ECO:0000313" key="5">
    <source>
        <dbReference type="Proteomes" id="UP001595632"/>
    </source>
</evidence>
<accession>A0ABV7GUW7</accession>
<keyword evidence="5" id="KW-1185">Reference proteome</keyword>
<dbReference type="SUPFAM" id="SSF55961">
    <property type="entry name" value="Bet v1-like"/>
    <property type="match status" value="1"/>
</dbReference>
<dbReference type="Proteomes" id="UP001595632">
    <property type="component" value="Unassembled WGS sequence"/>
</dbReference>
<feature type="compositionally biased region" description="Polar residues" evidence="2">
    <location>
        <begin position="45"/>
        <end position="62"/>
    </location>
</feature>
<evidence type="ECO:0000313" key="4">
    <source>
        <dbReference type="EMBL" id="MFC3145443.1"/>
    </source>
</evidence>
<evidence type="ECO:0000259" key="3">
    <source>
        <dbReference type="Pfam" id="PF08327"/>
    </source>
</evidence>
<feature type="domain" description="Activator of Hsp90 ATPase homologue 1/2-like C-terminal" evidence="3">
    <location>
        <begin position="25"/>
        <end position="150"/>
    </location>
</feature>
<name>A0ABV7GUW7_9RHOB</name>
<proteinExistence type="inferred from homology"/>
<protein>
    <submittedName>
        <fullName evidence="4">SRPBCC domain-containing protein</fullName>
    </submittedName>
</protein>
<dbReference type="Pfam" id="PF08327">
    <property type="entry name" value="AHSA1"/>
    <property type="match status" value="1"/>
</dbReference>
<comment type="caution">
    <text evidence="4">The sequence shown here is derived from an EMBL/GenBank/DDBJ whole genome shotgun (WGS) entry which is preliminary data.</text>
</comment>
<comment type="similarity">
    <text evidence="1">Belongs to the AHA1 family.</text>
</comment>
<organism evidence="4 5">
    <name type="scientific">Psychromarinibacter halotolerans</name>
    <dbReference type="NCBI Taxonomy" id="1775175"/>
    <lineage>
        <taxon>Bacteria</taxon>
        <taxon>Pseudomonadati</taxon>
        <taxon>Pseudomonadota</taxon>
        <taxon>Alphaproteobacteria</taxon>
        <taxon>Rhodobacterales</taxon>
        <taxon>Paracoccaceae</taxon>
        <taxon>Psychromarinibacter</taxon>
    </lineage>
</organism>
<sequence length="164" mass="17641">MTASAKTAPTPLAPIVKTVTVPLDPKRAFRLFTEEMSDWWPLDSHSLSAQDGTPARSVTVTPTKGGPVFETKPDGTTAPWGRVTEWSPGKRFAMSWHVGQPEQNASHVSVSFDVVADGTKVTLVHDNWDAHGETAAERHAGYVTGWQMVLAARYGAAAGMLVTV</sequence>
<dbReference type="InterPro" id="IPR013538">
    <property type="entry name" value="ASHA1/2-like_C"/>
</dbReference>
<dbReference type="EMBL" id="JBHRTB010000010">
    <property type="protein sequence ID" value="MFC3145443.1"/>
    <property type="molecule type" value="Genomic_DNA"/>
</dbReference>
<evidence type="ECO:0000256" key="1">
    <source>
        <dbReference type="ARBA" id="ARBA00006817"/>
    </source>
</evidence>
<gene>
    <name evidence="4" type="ORF">ACFOGP_22170</name>
</gene>